<dbReference type="AlphaFoldDB" id="A0A1B7THL0"/>
<evidence type="ECO:0000313" key="5">
    <source>
        <dbReference type="EMBL" id="OBA28158.1"/>
    </source>
</evidence>
<gene>
    <name evidence="5" type="ORF">HANVADRAFT_51868</name>
</gene>
<dbReference type="GO" id="GO:0005768">
    <property type="term" value="C:endosome"/>
    <property type="evidence" value="ECO:0007669"/>
    <property type="project" value="UniProtKB-ARBA"/>
</dbReference>
<dbReference type="InterPro" id="IPR038132">
    <property type="entry name" value="Vps16_C_sf"/>
</dbReference>
<dbReference type="Proteomes" id="UP000092321">
    <property type="component" value="Unassembled WGS sequence"/>
</dbReference>
<dbReference type="InterPro" id="IPR016534">
    <property type="entry name" value="VPS16"/>
</dbReference>
<comment type="caution">
    <text evidence="5">The sequence shown here is derived from an EMBL/GenBank/DDBJ whole genome shotgun (WGS) entry which is preliminary data.</text>
</comment>
<dbReference type="GO" id="GO:0016197">
    <property type="term" value="P:endosomal transport"/>
    <property type="evidence" value="ECO:0007669"/>
    <property type="project" value="TreeGrafter"/>
</dbReference>
<comment type="similarity">
    <text evidence="1 2">Belongs to the VPS16 family.</text>
</comment>
<name>A0A1B7THL0_9ASCO</name>
<dbReference type="PANTHER" id="PTHR12811">
    <property type="entry name" value="VACUOLAR PROTEIN SORTING VPS16"/>
    <property type="match status" value="1"/>
</dbReference>
<keyword evidence="2" id="KW-0653">Protein transport</keyword>
<dbReference type="GO" id="GO:0003779">
    <property type="term" value="F:actin binding"/>
    <property type="evidence" value="ECO:0007669"/>
    <property type="project" value="TreeGrafter"/>
</dbReference>
<dbReference type="InterPro" id="IPR006926">
    <property type="entry name" value="Vps16_N"/>
</dbReference>
<protein>
    <recommendedName>
        <fullName evidence="2">Probable vacuolar protein sorting-associated protein 16 homolog</fullName>
    </recommendedName>
</protein>
<dbReference type="InterPro" id="IPR006925">
    <property type="entry name" value="Vps16_C"/>
</dbReference>
<evidence type="ECO:0000259" key="3">
    <source>
        <dbReference type="Pfam" id="PF04840"/>
    </source>
</evidence>
<feature type="domain" description="Vps16 C-terminal" evidence="3">
    <location>
        <begin position="567"/>
        <end position="890"/>
    </location>
</feature>
<dbReference type="GO" id="GO:0042144">
    <property type="term" value="P:vacuole fusion, non-autophagic"/>
    <property type="evidence" value="ECO:0007669"/>
    <property type="project" value="TreeGrafter"/>
</dbReference>
<proteinExistence type="inferred from homology"/>
<dbReference type="PANTHER" id="PTHR12811:SF0">
    <property type="entry name" value="VACUOLAR PROTEIN SORTING-ASSOCIATED PROTEIN 16 HOMOLOG"/>
    <property type="match status" value="1"/>
</dbReference>
<comment type="function">
    <text evidence="2">Essential for vacuolar protein sorting. Required for vacuole biogenesis, stability and to maintain vacuole morphology.</text>
</comment>
<dbReference type="PIRSF" id="PIRSF007949">
    <property type="entry name" value="VPS16"/>
    <property type="match status" value="1"/>
</dbReference>
<dbReference type="OrthoDB" id="1792at2759"/>
<evidence type="ECO:0000256" key="1">
    <source>
        <dbReference type="ARBA" id="ARBA00009250"/>
    </source>
</evidence>
<reference evidence="6" key="1">
    <citation type="journal article" date="2016" name="Proc. Natl. Acad. Sci. U.S.A.">
        <title>Comparative genomics of biotechnologically important yeasts.</title>
        <authorList>
            <person name="Riley R."/>
            <person name="Haridas S."/>
            <person name="Wolfe K.H."/>
            <person name="Lopes M.R."/>
            <person name="Hittinger C.T."/>
            <person name="Goeker M."/>
            <person name="Salamov A.A."/>
            <person name="Wisecaver J.H."/>
            <person name="Long T.M."/>
            <person name="Calvey C.H."/>
            <person name="Aerts A.L."/>
            <person name="Barry K.W."/>
            <person name="Choi C."/>
            <person name="Clum A."/>
            <person name="Coughlan A.Y."/>
            <person name="Deshpande S."/>
            <person name="Douglass A.P."/>
            <person name="Hanson S.J."/>
            <person name="Klenk H.-P."/>
            <person name="LaButti K.M."/>
            <person name="Lapidus A."/>
            <person name="Lindquist E.A."/>
            <person name="Lipzen A.M."/>
            <person name="Meier-Kolthoff J.P."/>
            <person name="Ohm R.A."/>
            <person name="Otillar R.P."/>
            <person name="Pangilinan J.L."/>
            <person name="Peng Y."/>
            <person name="Rokas A."/>
            <person name="Rosa C.A."/>
            <person name="Scheuner C."/>
            <person name="Sibirny A.A."/>
            <person name="Slot J.C."/>
            <person name="Stielow J.B."/>
            <person name="Sun H."/>
            <person name="Kurtzman C.P."/>
            <person name="Blackwell M."/>
            <person name="Grigoriev I.V."/>
            <person name="Jeffries T.W."/>
        </authorList>
    </citation>
    <scope>NUCLEOTIDE SEQUENCE [LARGE SCALE GENOMIC DNA]</scope>
    <source>
        <strain evidence="6">NRRL Y-1626</strain>
    </source>
</reference>
<feature type="domain" description="Vps16 N-terminal" evidence="4">
    <location>
        <begin position="98"/>
        <end position="415"/>
    </location>
</feature>
<evidence type="ECO:0000313" key="6">
    <source>
        <dbReference type="Proteomes" id="UP000092321"/>
    </source>
</evidence>
<dbReference type="EMBL" id="LXPE01000005">
    <property type="protein sequence ID" value="OBA28158.1"/>
    <property type="molecule type" value="Genomic_DNA"/>
</dbReference>
<organism evidence="5 6">
    <name type="scientific">Hanseniaspora valbyensis NRRL Y-1626</name>
    <dbReference type="NCBI Taxonomy" id="766949"/>
    <lineage>
        <taxon>Eukaryota</taxon>
        <taxon>Fungi</taxon>
        <taxon>Dikarya</taxon>
        <taxon>Ascomycota</taxon>
        <taxon>Saccharomycotina</taxon>
        <taxon>Saccharomycetes</taxon>
        <taxon>Saccharomycodales</taxon>
        <taxon>Saccharomycodaceae</taxon>
        <taxon>Hanseniaspora</taxon>
    </lineage>
</organism>
<sequence>MSGNIKHFQTLLGWERLDSVYYRTRLLNTTKNKYKKIIFDGENNYNTINDRTFNKYFFDLVTEYSIEENVVYIKSVNDPDNILYSINININEGEHEENKLVSIKWDTSDEYNILLIMVFQFNIKIIEFSDLVSESIVEFINEDDSMDEIWGIKEDNIILSKRQQNFYKLNIKDKTIELLYNNANTNEYSIFDDNNWIVKKDTGVILMSNNQLLLVKNGAVTKLRENCHFDLGALSFSNNFLSLFNLKLQKLLIVSTSNPSKTLVELNLKFKPKFLQWVGNDCVAVLDELENEVYLYGPNGNYISFWFNEINKVVLMETCFDGIKIFTSQNECHLISKVENKTKNIFQMGSMEQSSILTDCFEMYQEGQISKVLPILENINLKETVSEIITASLQEFDPLVQKKLLSCATWGKSSMLIDSIKSKRKQELLDLNDRFEKACQRLRILNNINELLNFRITNKEFETLGINKIIHFLVNRPDCFDKDNTDNNNINNNSSSSSKPILTECLKLALFLKDYKLSIFVIQAFCIRKIKFNDEKSDDELFDQIVQVFDNLHLSKKLKFPFSSLFKVCISENRTHLAKKLILKDAVLKRHILPLLELAKESSDNDNLNINELLVETLNKVGDPLLQLFVLFEFKNRYKPSQLSRFLMLNNEKIDLNYFFKILENTENSIEQFGLSYDYYIQMDDVYGLLNLIWNRNALINISKSNALTQAEVIYKKNANHYSNNTLVCHDIIKRDLRLFNYQKELFDKNGIDCNEKTVNETFKLIVTLANKKMIDQFMKEFQISEKQFYLCECLTAITKDKVDIERILILSSQRKFSKYIHLIYAKLVANGYLQEATKIISLPNNEWPFEDKFNRYIECKQYETALELAEYQKDYEAIRYVTEIIESTTNI</sequence>
<dbReference type="GO" id="GO:0006886">
    <property type="term" value="P:intracellular protein transport"/>
    <property type="evidence" value="ECO:0007669"/>
    <property type="project" value="InterPro"/>
</dbReference>
<keyword evidence="2" id="KW-0813">Transport</keyword>
<accession>A0A1B7THL0</accession>
<dbReference type="Gene3D" id="1.10.150.780">
    <property type="entry name" value="Vps16, C-terminal region"/>
    <property type="match status" value="1"/>
</dbReference>
<evidence type="ECO:0000256" key="2">
    <source>
        <dbReference type="PIRNR" id="PIRNR007949"/>
    </source>
</evidence>
<dbReference type="Pfam" id="PF04841">
    <property type="entry name" value="Vps16_N"/>
    <property type="match status" value="1"/>
</dbReference>
<evidence type="ECO:0000259" key="4">
    <source>
        <dbReference type="Pfam" id="PF04841"/>
    </source>
</evidence>
<dbReference type="GO" id="GO:0030897">
    <property type="term" value="C:HOPS complex"/>
    <property type="evidence" value="ECO:0007669"/>
    <property type="project" value="TreeGrafter"/>
</dbReference>
<keyword evidence="6" id="KW-1185">Reference proteome</keyword>
<dbReference type="Pfam" id="PF04840">
    <property type="entry name" value="Vps16_C"/>
    <property type="match status" value="1"/>
</dbReference>